<dbReference type="Proteomes" id="UP000694422">
    <property type="component" value="Unplaced"/>
</dbReference>
<dbReference type="Ensembl" id="ENSSDAT00000016225.1">
    <property type="protein sequence ID" value="ENSSDAP00000014321.1"/>
    <property type="gene ID" value="ENSSDAG00000012916.1"/>
</dbReference>
<reference evidence="1" key="1">
    <citation type="submission" date="2025-08" db="UniProtKB">
        <authorList>
            <consortium name="Ensembl"/>
        </authorList>
    </citation>
    <scope>IDENTIFICATION</scope>
</reference>
<evidence type="ECO:0000313" key="1">
    <source>
        <dbReference type="Ensembl" id="ENSSDAP00000014321.1"/>
    </source>
</evidence>
<name>A0A8C9PWY3_SPEDA</name>
<reference evidence="1" key="2">
    <citation type="submission" date="2025-09" db="UniProtKB">
        <authorList>
            <consortium name="Ensembl"/>
        </authorList>
    </citation>
    <scope>IDENTIFICATION</scope>
</reference>
<sequence>MLPITETTGRVTWHFRYFPFGTQIYHIIVYLTLQPQPNRALASFVEYGITFSMTSRLHRFSCK</sequence>
<protein>
    <submittedName>
        <fullName evidence="1">Uncharacterized protein</fullName>
    </submittedName>
</protein>
<dbReference type="InterPro" id="IPR023352">
    <property type="entry name" value="MAPEG-like_dom_sf"/>
</dbReference>
<dbReference type="AlphaFoldDB" id="A0A8C9PWY3"/>
<dbReference type="Gene3D" id="1.20.120.550">
    <property type="entry name" value="Membrane associated eicosanoid/glutathione metabolism-like domain"/>
    <property type="match status" value="1"/>
</dbReference>
<keyword evidence="2" id="KW-1185">Reference proteome</keyword>
<organism evidence="1 2">
    <name type="scientific">Spermophilus dauricus</name>
    <name type="common">Daurian ground squirrel</name>
    <dbReference type="NCBI Taxonomy" id="99837"/>
    <lineage>
        <taxon>Eukaryota</taxon>
        <taxon>Metazoa</taxon>
        <taxon>Chordata</taxon>
        <taxon>Craniata</taxon>
        <taxon>Vertebrata</taxon>
        <taxon>Euteleostomi</taxon>
        <taxon>Mammalia</taxon>
        <taxon>Eutheria</taxon>
        <taxon>Euarchontoglires</taxon>
        <taxon>Glires</taxon>
        <taxon>Rodentia</taxon>
        <taxon>Sciuromorpha</taxon>
        <taxon>Sciuridae</taxon>
        <taxon>Xerinae</taxon>
        <taxon>Marmotini</taxon>
        <taxon>Spermophilus</taxon>
    </lineage>
</organism>
<accession>A0A8C9PWY3</accession>
<evidence type="ECO:0000313" key="2">
    <source>
        <dbReference type="Proteomes" id="UP000694422"/>
    </source>
</evidence>
<proteinExistence type="predicted"/>